<sequence length="417" mass="45726">MSQFTLLQKRAAISVIAALGVHGLVFVAWILLLMWDLPLFAYQTPPSEPQVEPEVTVVLRQMQTLPEPKPPALPEPAPELAQQQPKPKAPEPPKPEVEPTPEPSVVVKPKVEKPEPAKAPEVSERRFARTSAEQAGTPDAPTDILGDRDTRAASELAPTPGAAPNTPAQDGVNPLHPGHVETVDRDHQDGSVGMDQTGEYTETPQEATARKDSETIDDAPKLDVPTPEEGSSAKAKSKHLEQGRILPNSDGGDGKASIQDEPKAEESPKEKPNEGSKTEGQGDAIKQTPKKDNFSGLSRKTRVTGSISRRGKSSLNVKNSPLGRYQALISKAVELQWRRNCEQYRDHIVPGVISMRFYIDQQGKVTSVRLVEAVEGNLIERGFTQRAIRQAKIPKMSKDVIKELNGEHLELIYNFYF</sequence>
<dbReference type="SUPFAM" id="SSF74653">
    <property type="entry name" value="TolA/TonB C-terminal domain"/>
    <property type="match status" value="1"/>
</dbReference>
<protein>
    <recommendedName>
        <fullName evidence="5">TonB C-terminal domain-containing protein</fullName>
    </recommendedName>
</protein>
<keyword evidence="2" id="KW-0812">Transmembrane</keyword>
<name>A0AAE2VAA2_9BACT</name>
<proteinExistence type="predicted"/>
<reference evidence="3" key="1">
    <citation type="submission" date="2021-01" db="EMBL/GenBank/DDBJ databases">
        <title>Modified the classification status of verrucomicrobia.</title>
        <authorList>
            <person name="Feng X."/>
        </authorList>
    </citation>
    <scope>NUCLEOTIDE SEQUENCE</scope>
    <source>
        <strain evidence="3">5K15</strain>
    </source>
</reference>
<keyword evidence="4" id="KW-1185">Reference proteome</keyword>
<dbReference type="EMBL" id="JAENIG010000013">
    <property type="protein sequence ID" value="MBK1856438.1"/>
    <property type="molecule type" value="Genomic_DNA"/>
</dbReference>
<evidence type="ECO:0000313" key="4">
    <source>
        <dbReference type="Proteomes" id="UP000634206"/>
    </source>
</evidence>
<dbReference type="Proteomes" id="UP000634206">
    <property type="component" value="Unassembled WGS sequence"/>
</dbReference>
<keyword evidence="2" id="KW-0472">Membrane</keyword>
<feature type="transmembrane region" description="Helical" evidence="2">
    <location>
        <begin position="12"/>
        <end position="35"/>
    </location>
</feature>
<accession>A0AAE2VAA2</accession>
<dbReference type="RefSeq" id="WP_309491059.1">
    <property type="nucleotide sequence ID" value="NZ_JAENIG010000013.1"/>
</dbReference>
<feature type="compositionally biased region" description="Polar residues" evidence="1">
    <location>
        <begin position="295"/>
        <end position="316"/>
    </location>
</feature>
<comment type="caution">
    <text evidence="3">The sequence shown here is derived from an EMBL/GenBank/DDBJ whole genome shotgun (WGS) entry which is preliminary data.</text>
</comment>
<feature type="compositionally biased region" description="Pro residues" evidence="1">
    <location>
        <begin position="67"/>
        <end position="77"/>
    </location>
</feature>
<feature type="compositionally biased region" description="Basic and acidic residues" evidence="1">
    <location>
        <begin position="208"/>
        <end position="221"/>
    </location>
</feature>
<evidence type="ECO:0000256" key="1">
    <source>
        <dbReference type="SAM" id="MobiDB-lite"/>
    </source>
</evidence>
<evidence type="ECO:0000313" key="3">
    <source>
        <dbReference type="EMBL" id="MBK1856438.1"/>
    </source>
</evidence>
<feature type="compositionally biased region" description="Basic and acidic residues" evidence="1">
    <location>
        <begin position="178"/>
        <end position="189"/>
    </location>
</feature>
<feature type="compositionally biased region" description="Basic and acidic residues" evidence="1">
    <location>
        <begin position="109"/>
        <end position="127"/>
    </location>
</feature>
<evidence type="ECO:0008006" key="5">
    <source>
        <dbReference type="Google" id="ProtNLM"/>
    </source>
</evidence>
<dbReference type="AlphaFoldDB" id="A0AAE2VAA2"/>
<organism evidence="3 4">
    <name type="scientific">Oceaniferula flava</name>
    <dbReference type="NCBI Taxonomy" id="2800421"/>
    <lineage>
        <taxon>Bacteria</taxon>
        <taxon>Pseudomonadati</taxon>
        <taxon>Verrucomicrobiota</taxon>
        <taxon>Verrucomicrobiia</taxon>
        <taxon>Verrucomicrobiales</taxon>
        <taxon>Verrucomicrobiaceae</taxon>
        <taxon>Oceaniferula</taxon>
    </lineage>
</organism>
<gene>
    <name evidence="3" type="ORF">JIN83_15805</name>
</gene>
<feature type="compositionally biased region" description="Low complexity" evidence="1">
    <location>
        <begin position="157"/>
        <end position="168"/>
    </location>
</feature>
<feature type="compositionally biased region" description="Basic and acidic residues" evidence="1">
    <location>
        <begin position="258"/>
        <end position="277"/>
    </location>
</feature>
<feature type="compositionally biased region" description="Basic and acidic residues" evidence="1">
    <location>
        <begin position="88"/>
        <end position="97"/>
    </location>
</feature>
<keyword evidence="2" id="KW-1133">Transmembrane helix</keyword>
<feature type="region of interest" description="Disordered" evidence="1">
    <location>
        <begin position="63"/>
        <end position="316"/>
    </location>
</feature>
<evidence type="ECO:0000256" key="2">
    <source>
        <dbReference type="SAM" id="Phobius"/>
    </source>
</evidence>